<feature type="domain" description="PAN-3" evidence="2">
    <location>
        <begin position="7"/>
        <end position="138"/>
    </location>
</feature>
<evidence type="ECO:0000313" key="4">
    <source>
        <dbReference type="Proteomes" id="UP000230233"/>
    </source>
</evidence>
<dbReference type="AlphaFoldDB" id="A0A2G5SKZ4"/>
<dbReference type="STRING" id="1611254.A0A2G5SKZ4"/>
<gene>
    <name evidence="3" type="primary">Cnig_chr_X.g22460</name>
    <name evidence="3" type="ORF">B9Z55_022460</name>
</gene>
<dbReference type="EMBL" id="PDUG01000006">
    <property type="protein sequence ID" value="PIC15516.1"/>
    <property type="molecule type" value="Genomic_DNA"/>
</dbReference>
<sequence length="307" mass="33602">MFLSPKMLMFLALALGIRCQAVGDFKMAIIPGRPEKYTGYQNLTLADNDCVQYCLHEPTCAAVYTKDGSSDCIVFSASQIQKVFQVGDFEGQRVAMKMKQTYTCGDEFEQNSMFGSETTNTSYTEYEIFIGSDSLWTFTVTKSLKCPSNYRLFTRAKGLWCIGLVTVTGGVTGDNSGPSCASAASGAILSGLESMNETEYIYGKRYGIWVDGKRKDSCKPPAKKSAACNGTNEFTYSDPLLSTYAGYQFAINEPSALVSQTTTNCLNLLFNKKGLSGVDDNWCNITNESTNLCYRGMACGLKPIMTV</sequence>
<keyword evidence="4" id="KW-1185">Reference proteome</keyword>
<feature type="signal peptide" evidence="1">
    <location>
        <begin position="1"/>
        <end position="21"/>
    </location>
</feature>
<dbReference type="InterPro" id="IPR006583">
    <property type="entry name" value="PAN-3_domain"/>
</dbReference>
<evidence type="ECO:0000256" key="1">
    <source>
        <dbReference type="SAM" id="SignalP"/>
    </source>
</evidence>
<dbReference type="PANTHER" id="PTHR47629">
    <property type="entry name" value="C-TYPE LECTIN-RELATED"/>
    <property type="match status" value="1"/>
</dbReference>
<keyword evidence="1" id="KW-0732">Signal</keyword>
<dbReference type="SMART" id="SM00605">
    <property type="entry name" value="CW"/>
    <property type="match status" value="1"/>
</dbReference>
<name>A0A2G5SKZ4_9PELO</name>
<dbReference type="Proteomes" id="UP000230233">
    <property type="component" value="Chromosome X"/>
</dbReference>
<evidence type="ECO:0000259" key="2">
    <source>
        <dbReference type="SMART" id="SM00605"/>
    </source>
</evidence>
<comment type="caution">
    <text evidence="3">The sequence shown here is derived from an EMBL/GenBank/DDBJ whole genome shotgun (WGS) entry which is preliminary data.</text>
</comment>
<dbReference type="OrthoDB" id="5851526at2759"/>
<dbReference type="Pfam" id="PF08277">
    <property type="entry name" value="PAN_3"/>
    <property type="match status" value="1"/>
</dbReference>
<proteinExistence type="predicted"/>
<reference evidence="4" key="1">
    <citation type="submission" date="2017-10" db="EMBL/GenBank/DDBJ databases">
        <title>Rapid genome shrinkage in a self-fertile nematode reveals novel sperm competition proteins.</title>
        <authorList>
            <person name="Yin D."/>
            <person name="Schwarz E.M."/>
            <person name="Thomas C.G."/>
            <person name="Felde R.L."/>
            <person name="Korf I.F."/>
            <person name="Cutter A.D."/>
            <person name="Schartner C.M."/>
            <person name="Ralston E.J."/>
            <person name="Meyer B.J."/>
            <person name="Haag E.S."/>
        </authorList>
    </citation>
    <scope>NUCLEOTIDE SEQUENCE [LARGE SCALE GENOMIC DNA]</scope>
    <source>
        <strain evidence="4">JU1422</strain>
    </source>
</reference>
<dbReference type="PANTHER" id="PTHR47629:SF11">
    <property type="entry name" value="PAN-3 DOMAIN-CONTAINING PROTEIN"/>
    <property type="match status" value="1"/>
</dbReference>
<protein>
    <recommendedName>
        <fullName evidence="2">PAN-3 domain-containing protein</fullName>
    </recommendedName>
</protein>
<accession>A0A2G5SKZ4</accession>
<feature type="chain" id="PRO_5013821628" description="PAN-3 domain-containing protein" evidence="1">
    <location>
        <begin position="22"/>
        <end position="307"/>
    </location>
</feature>
<organism evidence="3 4">
    <name type="scientific">Caenorhabditis nigoni</name>
    <dbReference type="NCBI Taxonomy" id="1611254"/>
    <lineage>
        <taxon>Eukaryota</taxon>
        <taxon>Metazoa</taxon>
        <taxon>Ecdysozoa</taxon>
        <taxon>Nematoda</taxon>
        <taxon>Chromadorea</taxon>
        <taxon>Rhabditida</taxon>
        <taxon>Rhabditina</taxon>
        <taxon>Rhabditomorpha</taxon>
        <taxon>Rhabditoidea</taxon>
        <taxon>Rhabditidae</taxon>
        <taxon>Peloderinae</taxon>
        <taxon>Caenorhabditis</taxon>
    </lineage>
</organism>
<evidence type="ECO:0000313" key="3">
    <source>
        <dbReference type="EMBL" id="PIC15516.1"/>
    </source>
</evidence>